<proteinExistence type="predicted"/>
<keyword evidence="2" id="KW-0677">Repeat</keyword>
<dbReference type="Pfam" id="PF00400">
    <property type="entry name" value="WD40"/>
    <property type="match status" value="5"/>
</dbReference>
<protein>
    <submittedName>
        <fullName evidence="6">WD40 repeat protein</fullName>
    </submittedName>
</protein>
<dbReference type="PROSITE" id="PS00678">
    <property type="entry name" value="WD_REPEATS_1"/>
    <property type="match status" value="1"/>
</dbReference>
<dbReference type="InterPro" id="IPR015943">
    <property type="entry name" value="WD40/YVTN_repeat-like_dom_sf"/>
</dbReference>
<keyword evidence="7" id="KW-1185">Reference proteome</keyword>
<reference evidence="6 7" key="1">
    <citation type="submission" date="2019-02" db="EMBL/GenBank/DDBJ databases">
        <title>Sequencing the genomes of 1000 actinobacteria strains.</title>
        <authorList>
            <person name="Klenk H.-P."/>
        </authorList>
    </citation>
    <scope>NUCLEOTIDE SEQUENCE [LARGE SCALE GENOMIC DNA]</scope>
    <source>
        <strain evidence="6 7">DSM 45888</strain>
    </source>
</reference>
<comment type="caution">
    <text evidence="6">The sequence shown here is derived from an EMBL/GenBank/DDBJ whole genome shotgun (WGS) entry which is preliminary data.</text>
</comment>
<evidence type="ECO:0000256" key="5">
    <source>
        <dbReference type="SAM" id="Phobius"/>
    </source>
</evidence>
<dbReference type="AlphaFoldDB" id="A0A4V2FP48"/>
<gene>
    <name evidence="6" type="ORF">EV382_2367</name>
</gene>
<feature type="region of interest" description="Disordered" evidence="4">
    <location>
        <begin position="637"/>
        <end position="661"/>
    </location>
</feature>
<keyword evidence="1 3" id="KW-0853">WD repeat</keyword>
<feature type="repeat" description="WD" evidence="3">
    <location>
        <begin position="292"/>
        <end position="325"/>
    </location>
</feature>
<keyword evidence="5" id="KW-0472">Membrane</keyword>
<evidence type="ECO:0000313" key="7">
    <source>
        <dbReference type="Proteomes" id="UP000293781"/>
    </source>
</evidence>
<dbReference type="Gene3D" id="2.130.10.10">
    <property type="entry name" value="YVTN repeat-like/Quinoprotein amine dehydrogenase"/>
    <property type="match status" value="4"/>
</dbReference>
<accession>A0A4V2FP48</accession>
<evidence type="ECO:0000256" key="2">
    <source>
        <dbReference type="ARBA" id="ARBA00022737"/>
    </source>
</evidence>
<dbReference type="InterPro" id="IPR036322">
    <property type="entry name" value="WD40_repeat_dom_sf"/>
</dbReference>
<dbReference type="EMBL" id="SHKK01000001">
    <property type="protein sequence ID" value="RZT79170.1"/>
    <property type="molecule type" value="Genomic_DNA"/>
</dbReference>
<dbReference type="InterPro" id="IPR001680">
    <property type="entry name" value="WD40_rpt"/>
</dbReference>
<sequence length="900" mass="95277">MLERQVRAWYQARSVRVFRDQSNLAAGADAWERIRTELERSAWLILLARPESAESRWVRREVDWWLTNRDATSLFIVITAGEVVWDVDDFNWAVTDALPRAEMEGKTGKEPLHVTLRDLPHDPALRAERVDEAAATIGATIRGLSKDQLFGAHLREQSRTRRITQAVLAALTLLAVAAGSGAVIAAQQRNSAVAQTLVATSRQLVAESTAIRDTQPDLARQLLVQAYRMSPTSQAIGALVMSPSIPRVVHTADYSDDVAFSAGRPVFASASRAEVNLYSTAGGLAPEKLSTITGGSASPAAVAFSPDDRLLAIADADGPLRIYDVTDVRHPTQVDTLGVLDAEEIAFSAQAPLLVAMDGAEQVSVIDITKPSEARTMSTLPGSSTGGGLNSAVAISPNGRLVAAQNEDTLVLWDISTPTRPRRTATLAIPGSAAMFHPGGNVLAVGGEDDTTRLIDVSDPRAPFTIATVSGQRLGIGAVAFSSDGETLATGAGDATVALWDVTDRLRPALGTVLKGHTGSIRAVALSPDDRIVASAGADGPPESPNGSDQLNGTVRLWNVAGTRRASEAAAIDSHDGSTPAFSADGKLLAGGFPSTIWELSESGLPRDLGTVPTFNQGQYAVRFAPNRSVLVAGMPPRAWDLSDPRKPRELSPRSSESDGVSVLRFSPNGELLATSSVGSEVQLWSMTDVAAPRHLAGLPGSTAAAIAFNNDGRLLATVDTEGSVVVWDISRPGQPTQRGTIEIVDARTTAIDFATRDQVLYVGTSAGAVTSWSVQDPDRPDRRGEIARHNGAVDGLVHHPSRAMVASASDDGARLFDVSDVTRPVEVAALADGRTFSSADLAFSPDGRLLAVTGSGGLSLWDVDSDTLLRRLCAQSQPITADQWSQYLADEPYDPPCRT</sequence>
<dbReference type="PROSITE" id="PS50294">
    <property type="entry name" value="WD_REPEATS_REGION"/>
    <property type="match status" value="1"/>
</dbReference>
<keyword evidence="5" id="KW-0812">Transmembrane</keyword>
<organism evidence="6 7">
    <name type="scientific">Micromonospora violae</name>
    <dbReference type="NCBI Taxonomy" id="1278207"/>
    <lineage>
        <taxon>Bacteria</taxon>
        <taxon>Bacillati</taxon>
        <taxon>Actinomycetota</taxon>
        <taxon>Actinomycetes</taxon>
        <taxon>Micromonosporales</taxon>
        <taxon>Micromonosporaceae</taxon>
        <taxon>Micromonospora</taxon>
    </lineage>
</organism>
<feature type="compositionally biased region" description="Basic and acidic residues" evidence="4">
    <location>
        <begin position="641"/>
        <end position="652"/>
    </location>
</feature>
<dbReference type="Proteomes" id="UP000293781">
    <property type="component" value="Unassembled WGS sequence"/>
</dbReference>
<keyword evidence="5" id="KW-1133">Transmembrane helix</keyword>
<evidence type="ECO:0000256" key="1">
    <source>
        <dbReference type="ARBA" id="ARBA00022574"/>
    </source>
</evidence>
<feature type="transmembrane region" description="Helical" evidence="5">
    <location>
        <begin position="166"/>
        <end position="186"/>
    </location>
</feature>
<dbReference type="Gene3D" id="3.40.50.10140">
    <property type="entry name" value="Toll/interleukin-1 receptor homology (TIR) domain"/>
    <property type="match status" value="1"/>
</dbReference>
<dbReference type="SUPFAM" id="SSF52200">
    <property type="entry name" value="Toll/Interleukin receptor TIR domain"/>
    <property type="match status" value="1"/>
</dbReference>
<name>A0A4V2FP48_9ACTN</name>
<feature type="repeat" description="WD" evidence="3">
    <location>
        <begin position="706"/>
        <end position="731"/>
    </location>
</feature>
<feature type="region of interest" description="Disordered" evidence="4">
    <location>
        <begin position="533"/>
        <end position="552"/>
    </location>
</feature>
<feature type="repeat" description="WD" evidence="3">
    <location>
        <begin position="654"/>
        <end position="687"/>
    </location>
</feature>
<dbReference type="PANTHER" id="PTHR19879">
    <property type="entry name" value="TRANSCRIPTION INITIATION FACTOR TFIID"/>
    <property type="match status" value="1"/>
</dbReference>
<evidence type="ECO:0000256" key="4">
    <source>
        <dbReference type="SAM" id="MobiDB-lite"/>
    </source>
</evidence>
<dbReference type="SUPFAM" id="SSF50978">
    <property type="entry name" value="WD40 repeat-like"/>
    <property type="match status" value="2"/>
</dbReference>
<dbReference type="InterPro" id="IPR035897">
    <property type="entry name" value="Toll_tir_struct_dom_sf"/>
</dbReference>
<feature type="repeat" description="WD" evidence="3">
    <location>
        <begin position="469"/>
        <end position="502"/>
    </location>
</feature>
<feature type="repeat" description="WD" evidence="3">
    <location>
        <begin position="514"/>
        <end position="540"/>
    </location>
</feature>
<evidence type="ECO:0000313" key="6">
    <source>
        <dbReference type="EMBL" id="RZT79170.1"/>
    </source>
</evidence>
<evidence type="ECO:0000256" key="3">
    <source>
        <dbReference type="PROSITE-ProRule" id="PRU00221"/>
    </source>
</evidence>
<dbReference type="PANTHER" id="PTHR19879:SF9">
    <property type="entry name" value="TRANSCRIPTION INITIATION FACTOR TFIID SUBUNIT 5"/>
    <property type="match status" value="1"/>
</dbReference>
<dbReference type="SMART" id="SM00320">
    <property type="entry name" value="WD40"/>
    <property type="match status" value="10"/>
</dbReference>
<dbReference type="InterPro" id="IPR019775">
    <property type="entry name" value="WD40_repeat_CS"/>
</dbReference>
<dbReference type="PROSITE" id="PS50082">
    <property type="entry name" value="WD_REPEATS_2"/>
    <property type="match status" value="5"/>
</dbReference>